<reference evidence="7" key="2">
    <citation type="submission" date="2016-02" db="EMBL/GenBank/DDBJ databases">
        <title>Draft genome sequence of five rapidly growing Mycobacterium species.</title>
        <authorList>
            <person name="Katahira K."/>
            <person name="Gotou Y."/>
            <person name="Iida K."/>
            <person name="Ogura Y."/>
            <person name="Hayashi T."/>
        </authorList>
    </citation>
    <scope>NUCLEOTIDE SEQUENCE [LARGE SCALE GENOMIC DNA]</scope>
    <source>
        <strain evidence="7">JCM15654</strain>
    </source>
</reference>
<dbReference type="InterPro" id="IPR009057">
    <property type="entry name" value="Homeodomain-like_sf"/>
</dbReference>
<accession>A0A117I7P8</accession>
<organism evidence="6 7">
    <name type="scientific">Mycolicibacterium brisbanense</name>
    <dbReference type="NCBI Taxonomy" id="146020"/>
    <lineage>
        <taxon>Bacteria</taxon>
        <taxon>Bacillati</taxon>
        <taxon>Actinomycetota</taxon>
        <taxon>Actinomycetes</taxon>
        <taxon>Mycobacteriales</taxon>
        <taxon>Mycobacteriaceae</taxon>
        <taxon>Mycolicibacterium</taxon>
    </lineage>
</organism>
<keyword evidence="7" id="KW-1185">Reference proteome</keyword>
<dbReference type="Gene3D" id="1.10.357.10">
    <property type="entry name" value="Tetracycline Repressor, domain 2"/>
    <property type="match status" value="1"/>
</dbReference>
<dbReference type="InterPro" id="IPR041478">
    <property type="entry name" value="TetR_C_27"/>
</dbReference>
<keyword evidence="1" id="KW-0805">Transcription regulation</keyword>
<dbReference type="PROSITE" id="PS50977">
    <property type="entry name" value="HTH_TETR_2"/>
    <property type="match status" value="1"/>
</dbReference>
<evidence type="ECO:0000259" key="5">
    <source>
        <dbReference type="PROSITE" id="PS50977"/>
    </source>
</evidence>
<sequence>MTDPWNVRVTCVPRITAASVEEHRELVQQRVFDAFATLMADHSFDAITMAKLAAAAGIGRTAIYHHFADKEAVVVAFASHETNRYLDGLRAALTDVDDPADRLAVFIRHQLDAGQQFHMGFGPQLYGTLSTATMLAIREHVVAVEDVLRGILADGVAAGRFAVDDESATISLIHACLAPRHLPTDAIESFILRAVSART</sequence>
<protein>
    <submittedName>
        <fullName evidence="6">Putative regulatory protein, TetR</fullName>
    </submittedName>
</protein>
<feature type="DNA-binding region" description="H-T-H motif" evidence="4">
    <location>
        <begin position="48"/>
        <end position="67"/>
    </location>
</feature>
<dbReference type="EMBL" id="BCSX01000053">
    <property type="protein sequence ID" value="GAS91955.1"/>
    <property type="molecule type" value="Genomic_DNA"/>
</dbReference>
<dbReference type="PANTHER" id="PTHR30055:SF234">
    <property type="entry name" value="HTH-TYPE TRANSCRIPTIONAL REGULATOR BETI"/>
    <property type="match status" value="1"/>
</dbReference>
<keyword evidence="2 4" id="KW-0238">DNA-binding</keyword>
<dbReference type="InterPro" id="IPR050109">
    <property type="entry name" value="HTH-type_TetR-like_transc_reg"/>
</dbReference>
<feature type="domain" description="HTH tetR-type" evidence="5">
    <location>
        <begin position="25"/>
        <end position="85"/>
    </location>
</feature>
<gene>
    <name evidence="6" type="ORF">RMCB_6051</name>
</gene>
<evidence type="ECO:0000256" key="1">
    <source>
        <dbReference type="ARBA" id="ARBA00023015"/>
    </source>
</evidence>
<comment type="caution">
    <text evidence="6">The sequence shown here is derived from an EMBL/GenBank/DDBJ whole genome shotgun (WGS) entry which is preliminary data.</text>
</comment>
<evidence type="ECO:0000256" key="2">
    <source>
        <dbReference type="ARBA" id="ARBA00023125"/>
    </source>
</evidence>
<dbReference type="PRINTS" id="PR00455">
    <property type="entry name" value="HTHTETR"/>
</dbReference>
<dbReference type="SUPFAM" id="SSF46689">
    <property type="entry name" value="Homeodomain-like"/>
    <property type="match status" value="1"/>
</dbReference>
<dbReference type="Pfam" id="PF00440">
    <property type="entry name" value="TetR_N"/>
    <property type="match status" value="1"/>
</dbReference>
<evidence type="ECO:0000313" key="7">
    <source>
        <dbReference type="Proteomes" id="UP000069620"/>
    </source>
</evidence>
<dbReference type="InterPro" id="IPR001647">
    <property type="entry name" value="HTH_TetR"/>
</dbReference>
<keyword evidence="3" id="KW-0804">Transcription</keyword>
<dbReference type="STRING" id="146020.RMCB_6051"/>
<dbReference type="AlphaFoldDB" id="A0A117I7P8"/>
<proteinExistence type="predicted"/>
<dbReference type="InterPro" id="IPR023772">
    <property type="entry name" value="DNA-bd_HTH_TetR-type_CS"/>
</dbReference>
<dbReference type="PROSITE" id="PS01081">
    <property type="entry name" value="HTH_TETR_1"/>
    <property type="match status" value="1"/>
</dbReference>
<dbReference type="GO" id="GO:0003700">
    <property type="term" value="F:DNA-binding transcription factor activity"/>
    <property type="evidence" value="ECO:0007669"/>
    <property type="project" value="TreeGrafter"/>
</dbReference>
<dbReference type="PANTHER" id="PTHR30055">
    <property type="entry name" value="HTH-TYPE TRANSCRIPTIONAL REGULATOR RUTR"/>
    <property type="match status" value="1"/>
</dbReference>
<name>A0A117I7P8_9MYCO</name>
<dbReference type="Proteomes" id="UP000069620">
    <property type="component" value="Unassembled WGS sequence"/>
</dbReference>
<evidence type="ECO:0000313" key="6">
    <source>
        <dbReference type="EMBL" id="GAS91955.1"/>
    </source>
</evidence>
<evidence type="ECO:0000256" key="4">
    <source>
        <dbReference type="PROSITE-ProRule" id="PRU00335"/>
    </source>
</evidence>
<reference evidence="7" key="1">
    <citation type="journal article" date="2016" name="Genome Announc.">
        <title>Draft Genome Sequences of Five Rapidly Growing Mycobacterium Species, M. thermoresistibile, M. fortuitum subsp. acetamidolyticum, M. canariasense, M. brisbanense, and M. novocastrense.</title>
        <authorList>
            <person name="Katahira K."/>
            <person name="Ogura Y."/>
            <person name="Gotoh Y."/>
            <person name="Hayashi T."/>
        </authorList>
    </citation>
    <scope>NUCLEOTIDE SEQUENCE [LARGE SCALE GENOMIC DNA]</scope>
    <source>
        <strain evidence="7">JCM15654</strain>
    </source>
</reference>
<evidence type="ECO:0000256" key="3">
    <source>
        <dbReference type="ARBA" id="ARBA00023163"/>
    </source>
</evidence>
<dbReference type="Pfam" id="PF17935">
    <property type="entry name" value="TetR_C_27"/>
    <property type="match status" value="1"/>
</dbReference>
<dbReference type="GO" id="GO:0000976">
    <property type="term" value="F:transcription cis-regulatory region binding"/>
    <property type="evidence" value="ECO:0007669"/>
    <property type="project" value="TreeGrafter"/>
</dbReference>